<name>A0A7V5XZ73_UNCW3</name>
<proteinExistence type="predicted"/>
<evidence type="ECO:0000313" key="2">
    <source>
        <dbReference type="EMBL" id="HHR48229.1"/>
    </source>
</evidence>
<sequence>MKSLTVNKLLLLLIASISFGQVLTDTLRIRFDFQRNLVYYEKWRDSCFLGVVAVESLSSYFFKTFKENFLSSLSSFMEKEQTVRQFKETGLIPVIEIPKISFLGGTEIKISGEDRITFGGRQTIYSSPLALPRGNLLPELQMNQELQLNVSGEIGGKTKINIDHDSKRMEDKNKISIVYTGTEDEIIKKVEGGDIALGFPQTRYTGDIPSHKGLFGLRSEGNFGPIAFYSVFSRERSEGKTIDFKGKAQIKVDTFYDYDYARYKFFILDTSFEILKKISDFQLFYDDGNPYNDIQTNAIRCLATIYPLNPDSIPENSDERVKAGFVPLIKNKDYYLRTLTILPYGEIMVLELNIDVTNGNLACYYVTTDGESCGGKRYQDSLLLLKLLKKKRFDKNSPTFKYALRNIYPLSEKNLKIRSLKILRTTKNYVTEYEDEGEYQGKSFLSILGLDPDNDGEVNYPYFQPAYGLIVFPELFPFASERLSEKDEIIYYKEPLSFGEGGKYMIVGEYLSSIQEFFLGTTDIMENTEKVYINGREAERGKDYTIDYREGKITFFNLPPDAEVKVSFQQLPLFAPTAKSFVGFRAESKLLENLGIGASFLMRSEGAYSDKPEYGTEPFSKGIFSFNLDYKKDFDFFFKEKARFLINGEMANSFKNSNTLNNAYIDDFEGTTLESPLDIRGSFFFFAPVPYFSDTSNLLKKMPKIKNPKDKDYVFKSEIFGPQIGEEGKEKDNYLILEFSDFLENKWFGIVQALQKGSFLDLENYENLEMIFKIDEGSPCGVINFHLASYLEEDVPRIDKYGKIVGYNNLFDTEDKNGNNELEPDEDRGLDTVWGADSLNIKDDDGNDDYDLYENPIGTEGNRILNSEDIDLNGFNERGDNHYFVYSVSLKESGKVKDLYNNWKIVTIPLKRPDTVIGRPSLSEIRKLAIYFRDFSSPFKMRIYSIKFTGVRWKKPRFLRKDIDTLLSKASVYSVNNKNTPNYTSPFKVKKDIRGMYYEASLGLTVDSFFPYDTVITEMFLSSSYDLRKYSQISFYVHKEEKFEGKDIMIYFRLGVDSSNFYFVSFPLEEKEGFLKIRKVPYGENWYEVALLLDSLPIFKEKNELFRGQVSLNNIRYFALGAINIFPSKVSYTLWFNDLKLNKPKNEGGIIYGLNTSFSLLNTGFNTSFNLEKKNPFFSRLTESPQVATDDATSYALNSQIDLGKLLPSFLNISLPLSYSKNGSFLKPYYSPTIPDLKAKEHYREKDGSEQYSFAFRRNKASNNFFWKYSLDAFSYSFYKRFGFLKKTLNIDTTITTSQNFAYNISPDFKIKIKENDISLLPKNISLSLTLSDNLSKRKNRAKESDTFNLPQITKNKNASLTSAFSYSPINNLDISYSQGSYFNRLGYYQKGIKEKRSFLGLEEGFSRDFSLDYNLSLWDILEPSFSLDGSYDESKAKIKGDTYTSERTINNDFSYSLSFDFDLPELFSKMKLEKWEDLLEAVNIDYNFSRNIEYPKIPFRPALFYQLGLKENLPYDSSQRAKDYEYSFDLSSGFSIKPFSLKWRYENNWERNIYGLASRQGSKTIKFPSLDITITNVEKLLPKIIASSQITSRIEKTKTISSPLTPDLKFISKEKREDNSYSFSPLISWQLNFKNQMNTQFNLNYSKNISYDAFSNTSNYSEDKGFSFSYAYNFSLKEGIKLLFLKRIRLTQNIGFTSNFTYNLRENYSLKEQQKTILGKTSNYSLSLSFSYNLSAYTQMGLNTAYSVFKNLLKRDKTQSIDINMWVLFRF</sequence>
<gene>
    <name evidence="2" type="ORF">ENV79_01080</name>
</gene>
<accession>A0A7V5XZ73</accession>
<reference evidence="2" key="1">
    <citation type="journal article" date="2020" name="mSystems">
        <title>Genome- and Community-Level Interaction Insights into Carbon Utilization and Element Cycling Functions of Hydrothermarchaeota in Hydrothermal Sediment.</title>
        <authorList>
            <person name="Zhou Z."/>
            <person name="Liu Y."/>
            <person name="Xu W."/>
            <person name="Pan J."/>
            <person name="Luo Z.H."/>
            <person name="Li M."/>
        </authorList>
    </citation>
    <scope>NUCLEOTIDE SEQUENCE [LARGE SCALE GENOMIC DNA]</scope>
    <source>
        <strain evidence="2">SpSt-791</strain>
    </source>
</reference>
<feature type="domain" description="Gliding motility protein SprA N-terminal" evidence="1">
    <location>
        <begin position="1108"/>
        <end position="1238"/>
    </location>
</feature>
<protein>
    <recommendedName>
        <fullName evidence="1">Gliding motility protein SprA N-terminal domain-containing protein</fullName>
    </recommendedName>
</protein>
<dbReference type="Pfam" id="PF14349">
    <property type="entry name" value="SprA_N"/>
    <property type="match status" value="1"/>
</dbReference>
<organism evidence="2">
    <name type="scientific">candidate division WOR-3 bacterium</name>
    <dbReference type="NCBI Taxonomy" id="2052148"/>
    <lineage>
        <taxon>Bacteria</taxon>
        <taxon>Bacteria division WOR-3</taxon>
    </lineage>
</organism>
<dbReference type="EMBL" id="DTHS01000012">
    <property type="protein sequence ID" value="HHR48229.1"/>
    <property type="molecule type" value="Genomic_DNA"/>
</dbReference>
<comment type="caution">
    <text evidence="2">The sequence shown here is derived from an EMBL/GenBank/DDBJ whole genome shotgun (WGS) entry which is preliminary data.</text>
</comment>
<dbReference type="InterPro" id="IPR025684">
    <property type="entry name" value="SprA_N_dom"/>
</dbReference>
<evidence type="ECO:0000259" key="1">
    <source>
        <dbReference type="Pfam" id="PF14349"/>
    </source>
</evidence>